<sequence>QADAEAKAVSGWKNPGPKCSLSSNDSFDSSVSCQKPRPESISVSCP</sequence>
<evidence type="ECO:0000256" key="1">
    <source>
        <dbReference type="SAM" id="MobiDB-lite"/>
    </source>
</evidence>
<dbReference type="Proteomes" id="UP000265520">
    <property type="component" value="Unassembled WGS sequence"/>
</dbReference>
<feature type="non-terminal residue" evidence="2">
    <location>
        <position position="1"/>
    </location>
</feature>
<feature type="region of interest" description="Disordered" evidence="1">
    <location>
        <begin position="1"/>
        <end position="46"/>
    </location>
</feature>
<protein>
    <submittedName>
        <fullName evidence="2">Uncharacterized protein</fullName>
    </submittedName>
</protein>
<dbReference type="AlphaFoldDB" id="A0A392QQP4"/>
<keyword evidence="3" id="KW-1185">Reference proteome</keyword>
<dbReference type="EMBL" id="LXQA010151784">
    <property type="protein sequence ID" value="MCI26192.1"/>
    <property type="molecule type" value="Genomic_DNA"/>
</dbReference>
<organism evidence="2 3">
    <name type="scientific">Trifolium medium</name>
    <dbReference type="NCBI Taxonomy" id="97028"/>
    <lineage>
        <taxon>Eukaryota</taxon>
        <taxon>Viridiplantae</taxon>
        <taxon>Streptophyta</taxon>
        <taxon>Embryophyta</taxon>
        <taxon>Tracheophyta</taxon>
        <taxon>Spermatophyta</taxon>
        <taxon>Magnoliopsida</taxon>
        <taxon>eudicotyledons</taxon>
        <taxon>Gunneridae</taxon>
        <taxon>Pentapetalae</taxon>
        <taxon>rosids</taxon>
        <taxon>fabids</taxon>
        <taxon>Fabales</taxon>
        <taxon>Fabaceae</taxon>
        <taxon>Papilionoideae</taxon>
        <taxon>50 kb inversion clade</taxon>
        <taxon>NPAAA clade</taxon>
        <taxon>Hologalegina</taxon>
        <taxon>IRL clade</taxon>
        <taxon>Trifolieae</taxon>
        <taxon>Trifolium</taxon>
    </lineage>
</organism>
<proteinExistence type="predicted"/>
<reference evidence="2 3" key="1">
    <citation type="journal article" date="2018" name="Front. Plant Sci.">
        <title>Red Clover (Trifolium pratense) and Zigzag Clover (T. medium) - A Picture of Genomic Similarities and Differences.</title>
        <authorList>
            <person name="Dluhosova J."/>
            <person name="Istvanek J."/>
            <person name="Nedelnik J."/>
            <person name="Repkova J."/>
        </authorList>
    </citation>
    <scope>NUCLEOTIDE SEQUENCE [LARGE SCALE GENOMIC DNA]</scope>
    <source>
        <strain evidence="3">cv. 10/8</strain>
        <tissue evidence="2">Leaf</tissue>
    </source>
</reference>
<name>A0A392QQP4_9FABA</name>
<evidence type="ECO:0000313" key="3">
    <source>
        <dbReference type="Proteomes" id="UP000265520"/>
    </source>
</evidence>
<accession>A0A392QQP4</accession>
<feature type="compositionally biased region" description="Low complexity" evidence="1">
    <location>
        <begin position="20"/>
        <end position="32"/>
    </location>
</feature>
<evidence type="ECO:0000313" key="2">
    <source>
        <dbReference type="EMBL" id="MCI26192.1"/>
    </source>
</evidence>
<comment type="caution">
    <text evidence="2">The sequence shown here is derived from an EMBL/GenBank/DDBJ whole genome shotgun (WGS) entry which is preliminary data.</text>
</comment>